<reference evidence="2" key="1">
    <citation type="submission" date="2023-07" db="EMBL/GenBank/DDBJ databases">
        <title>Bifidobacterium aquikefiriaerophilum sp. nov. and Bifidobacterium eccum sp. nov., isolated from water kefir.</title>
        <authorList>
            <person name="Breselge S."/>
            <person name="Bellassi P."/>
            <person name="Barcenilla C."/>
            <person name="Alvarez-Ordonez A."/>
            <person name="Morelli L."/>
            <person name="Cotter P.D."/>
        </authorList>
    </citation>
    <scope>NUCLEOTIDE SEQUENCE</scope>
    <source>
        <strain evidence="2">WK041_4_12</strain>
    </source>
</reference>
<dbReference type="InterPro" id="IPR025536">
    <property type="entry name" value="DUF4422"/>
</dbReference>
<protein>
    <submittedName>
        <fullName evidence="2">DUF4422 domain-containing protein</fullName>
    </submittedName>
</protein>
<dbReference type="EMBL" id="CP129674">
    <property type="protein sequence ID" value="XDS44043.1"/>
    <property type="molecule type" value="Genomic_DNA"/>
</dbReference>
<dbReference type="AlphaFoldDB" id="A0AB39U4V8"/>
<evidence type="ECO:0000259" key="1">
    <source>
        <dbReference type="Pfam" id="PF14393"/>
    </source>
</evidence>
<gene>
    <name evidence="2" type="ORF">QN215_07145</name>
</gene>
<dbReference type="KEGG" id="baqk:QN215_07145"/>
<proteinExistence type="predicted"/>
<dbReference type="Pfam" id="PF14393">
    <property type="entry name" value="DUF4422"/>
    <property type="match status" value="1"/>
</dbReference>
<feature type="domain" description="DUF4422" evidence="1">
    <location>
        <begin position="13"/>
        <end position="233"/>
    </location>
</feature>
<organism evidence="2">
    <name type="scientific">Bifidobacterium aquikefiricola</name>
    <dbReference type="NCBI Taxonomy" id="3059038"/>
    <lineage>
        <taxon>Bacteria</taxon>
        <taxon>Bacillati</taxon>
        <taxon>Actinomycetota</taxon>
        <taxon>Actinomycetes</taxon>
        <taxon>Bifidobacteriales</taxon>
        <taxon>Bifidobacteriaceae</taxon>
        <taxon>Bifidobacterium</taxon>
    </lineage>
</organism>
<dbReference type="RefSeq" id="WP_369343638.1">
    <property type="nucleotide sequence ID" value="NZ_CP129674.1"/>
</dbReference>
<accession>A0AB39U4V8</accession>
<sequence>MTSKQTPPSSISIAVATHKPYRMPTDPIYLPIHVGAALHPDVLPTMLGDNTGDNISDLNNYYSELTALYWLWKNKDADYKGLVHYRRHLGTQRFSRFFIRDRFQRIITENELKELLTIHDVIVAKKRNYYIETVYSHYSHTFDSNQFDLCREVLAELKPDFVPAWDHLMKSRSAHIFNMFIMSSSKFDEYCDYMFPVLFELERRLDPRKYDSFNARYIGRVSERLLDPWLETNGYAYAELPVLNTEAVNWINKGSSFLLAKAGIRKYRKSF</sequence>
<evidence type="ECO:0000313" key="2">
    <source>
        <dbReference type="EMBL" id="XDS44043.1"/>
    </source>
</evidence>
<name>A0AB39U4V8_9BIFI</name>